<keyword evidence="3" id="KW-0812">Transmembrane</keyword>
<evidence type="ECO:0000256" key="1">
    <source>
        <dbReference type="PROSITE-ProRule" id="PRU00339"/>
    </source>
</evidence>
<keyword evidence="6" id="KW-1185">Reference proteome</keyword>
<dbReference type="Proteomes" id="UP000035651">
    <property type="component" value="Chromosome"/>
</dbReference>
<proteinExistence type="predicted"/>
<organism evidence="5 6">
    <name type="scientific">Pandoraea faecigallinarum</name>
    <dbReference type="NCBI Taxonomy" id="656179"/>
    <lineage>
        <taxon>Bacteria</taxon>
        <taxon>Pseudomonadati</taxon>
        <taxon>Pseudomonadota</taxon>
        <taxon>Betaproteobacteria</taxon>
        <taxon>Burkholderiales</taxon>
        <taxon>Burkholderiaceae</taxon>
        <taxon>Pandoraea</taxon>
    </lineage>
</organism>
<dbReference type="PANTHER" id="PTHR22550:SF14">
    <property type="entry name" value="VWFA DOMAIN-CONTAINING PROTEIN"/>
    <property type="match status" value="1"/>
</dbReference>
<dbReference type="PROSITE" id="PS50005">
    <property type="entry name" value="TPR"/>
    <property type="match status" value="1"/>
</dbReference>
<name>A0A0H3WYF8_9BURK</name>
<dbReference type="Gene3D" id="3.40.50.410">
    <property type="entry name" value="von Willebrand factor, type A domain"/>
    <property type="match status" value="1"/>
</dbReference>
<dbReference type="KEGG" id="pfg:AB870_17885"/>
<feature type="domain" description="VWFA" evidence="4">
    <location>
        <begin position="97"/>
        <end position="271"/>
    </location>
</feature>
<dbReference type="PANTHER" id="PTHR22550">
    <property type="entry name" value="SPORE GERMINATION PROTEIN"/>
    <property type="match status" value="1"/>
</dbReference>
<keyword evidence="3" id="KW-1133">Transmembrane helix</keyword>
<dbReference type="InterPro" id="IPR019734">
    <property type="entry name" value="TPR_rpt"/>
</dbReference>
<dbReference type="EMBL" id="CP011807">
    <property type="protein sequence ID" value="AKM31586.1"/>
    <property type="molecule type" value="Genomic_DNA"/>
</dbReference>
<dbReference type="InterPro" id="IPR002035">
    <property type="entry name" value="VWF_A"/>
</dbReference>
<protein>
    <recommendedName>
        <fullName evidence="4">VWFA domain-containing protein</fullName>
    </recommendedName>
</protein>
<dbReference type="Gene3D" id="1.25.40.10">
    <property type="entry name" value="Tetratricopeptide repeat domain"/>
    <property type="match status" value="1"/>
</dbReference>
<feature type="region of interest" description="Disordered" evidence="2">
    <location>
        <begin position="485"/>
        <end position="529"/>
    </location>
</feature>
<sequence>MTGFFSSLAGFHFLRPLWLCLLPVAAWLLWAVGRRTDVRRQWRKTIAPHLLDALMIHERRGLRLRPVHVIALALVLGGIGMAGPAWKRELPPFLDDKAPLAIAIDLSPTMDAVDVTPSRLERAKLKVKALLARRDGAHTAIYAYAGSAHRVIPLTDDRALLQTYVDALQTRIMPVPGRDMRQALTVIENDLRREPVPGTILFITDALDPGAARAFHDHADARTSSQPIVLAIGTPQGGPLRNPDGSYVERDGARIFARLDEAALKRFSQDSDVPVATFTADSDADIDWVQRHVQSHLEQSQAGTTARWRDEGWWLTLPLAVLGALWFRKGGTVRWVVGLLLAISLHVPVAPAYAQPLTGATASQDTPDTADPHRRSRFADLWLTHDQQGRLAFERGDYTTAAERFDDPMWRGVAQYRAGQYAQAAQSFALVDSAQADFNQGNALARMGKYEAAQARYLQALKRVPDWTAARANLTLMGKLIAALPKSPEKPGDDEIPPDISPDEIKYDAKKPAGPGERSTKAGSSIEAQAWMRTIQTTPTALLQREFALQQGRGTGGGRSP</sequence>
<dbReference type="OrthoDB" id="9807628at2"/>
<dbReference type="RefSeq" id="WP_047907369.1">
    <property type="nucleotide sequence ID" value="NZ_CP011807.3"/>
</dbReference>
<dbReference type="InterPro" id="IPR011990">
    <property type="entry name" value="TPR-like_helical_dom_sf"/>
</dbReference>
<feature type="transmembrane region" description="Helical" evidence="3">
    <location>
        <begin position="12"/>
        <end position="33"/>
    </location>
</feature>
<dbReference type="SUPFAM" id="SSF53300">
    <property type="entry name" value="vWA-like"/>
    <property type="match status" value="1"/>
</dbReference>
<dbReference type="PATRIC" id="fig|656179.3.peg.3807"/>
<evidence type="ECO:0000256" key="2">
    <source>
        <dbReference type="SAM" id="MobiDB-lite"/>
    </source>
</evidence>
<dbReference type="InterPro" id="IPR036465">
    <property type="entry name" value="vWFA_dom_sf"/>
</dbReference>
<dbReference type="SUPFAM" id="SSF48452">
    <property type="entry name" value="TPR-like"/>
    <property type="match status" value="1"/>
</dbReference>
<feature type="repeat" description="TPR" evidence="1">
    <location>
        <begin position="434"/>
        <end position="467"/>
    </location>
</feature>
<dbReference type="AlphaFoldDB" id="A0A0H3WYF8"/>
<evidence type="ECO:0000259" key="4">
    <source>
        <dbReference type="SMART" id="SM00327"/>
    </source>
</evidence>
<gene>
    <name evidence="5" type="ORF">AB870_17885</name>
</gene>
<evidence type="ECO:0000256" key="3">
    <source>
        <dbReference type="SAM" id="Phobius"/>
    </source>
</evidence>
<accession>A0A0H3WYF8</accession>
<dbReference type="SMART" id="SM00327">
    <property type="entry name" value="VWA"/>
    <property type="match status" value="1"/>
</dbReference>
<dbReference type="STRING" id="656179.AB870_17885"/>
<dbReference type="Pfam" id="PF13519">
    <property type="entry name" value="VWA_2"/>
    <property type="match status" value="1"/>
</dbReference>
<feature type="transmembrane region" description="Helical" evidence="3">
    <location>
        <begin position="67"/>
        <end position="86"/>
    </location>
</feature>
<evidence type="ECO:0000313" key="6">
    <source>
        <dbReference type="Proteomes" id="UP000035651"/>
    </source>
</evidence>
<reference evidence="5" key="1">
    <citation type="submission" date="2016-06" db="EMBL/GenBank/DDBJ databases">
        <title>Complete Genome Sequence of Pandoraea faecigallinarum DSM-23572.</title>
        <authorList>
            <person name="Yong D."/>
            <person name="Ee R."/>
            <person name="Lim Y.-L."/>
            <person name="Yin W.-F."/>
            <person name="Chan K.-G."/>
        </authorList>
    </citation>
    <scope>NUCLEOTIDE SEQUENCE</scope>
    <source>
        <strain evidence="5">DSM 23572</strain>
    </source>
</reference>
<evidence type="ECO:0000313" key="5">
    <source>
        <dbReference type="EMBL" id="AKM31586.1"/>
    </source>
</evidence>
<dbReference type="InterPro" id="IPR050768">
    <property type="entry name" value="UPF0353/GerABKA_families"/>
</dbReference>
<keyword evidence="3" id="KW-0472">Membrane</keyword>
<keyword evidence="1" id="KW-0802">TPR repeat</keyword>